<dbReference type="InterPro" id="IPR011050">
    <property type="entry name" value="Pectin_lyase_fold/virulence"/>
</dbReference>
<dbReference type="OrthoDB" id="6277188at2"/>
<dbReference type="EMBL" id="JWIC01000006">
    <property type="protein sequence ID" value="KID56766.1"/>
    <property type="molecule type" value="Genomic_DNA"/>
</dbReference>
<protein>
    <submittedName>
        <fullName evidence="1">Uncharacterized protein</fullName>
    </submittedName>
</protein>
<organism evidence="1">
    <name type="scientific">Pseudoalteromonas luteoviolacea</name>
    <dbReference type="NCBI Taxonomy" id="43657"/>
    <lineage>
        <taxon>Bacteria</taxon>
        <taxon>Pseudomonadati</taxon>
        <taxon>Pseudomonadota</taxon>
        <taxon>Gammaproteobacteria</taxon>
        <taxon>Alteromonadales</taxon>
        <taxon>Pseudoalteromonadaceae</taxon>
        <taxon>Pseudoalteromonas</taxon>
    </lineage>
</organism>
<reference evidence="1" key="2">
    <citation type="journal article" date="2014" name="Science">
        <title>Marine tubeworm metamorphosis induced by arrays of bacterial phage tail-like structures.</title>
        <authorList>
            <person name="Shikuma N.J."/>
            <person name="Pilhofer M."/>
            <person name="Weiss G.L."/>
            <person name="Hadfield M.G."/>
            <person name="Jensen G.J."/>
            <person name="Newman D.K."/>
        </authorList>
    </citation>
    <scope>NUCLEOTIDE SEQUENCE</scope>
    <source>
        <strain evidence="1">HI1</strain>
    </source>
</reference>
<dbReference type="EMBL" id="KF724687">
    <property type="protein sequence ID" value="AHX39693.1"/>
    <property type="molecule type" value="Genomic_DNA"/>
</dbReference>
<reference evidence="1" key="1">
    <citation type="journal article" date="2012" name="Sci. Rep.">
        <title>Recruitment in the sea: bacterial genes required for inducing larval settlement in a polychaete worm.</title>
        <authorList>
            <person name="Huang Y."/>
            <person name="Callahan S."/>
            <person name="Hadfield M.G."/>
        </authorList>
    </citation>
    <scope>NUCLEOTIDE SEQUENCE</scope>
    <source>
        <strain evidence="1">HI1</strain>
    </source>
</reference>
<sequence>MNKVSDQEVLVECDQTSIVTKRSRAELIEKFDDLKTPTGDDFESLIRSGFNQIDDPIAVERVGETQEIAVTSPLTVNPDGETPRLRVDTDAVKIDHELVVCDGDSEMQVLSADAQSVSVYDKVKVLPDAEEVLRVSGSAKLTEGLKSQTADINQHLRAGALSVSKGTIQTLEAGLDDDDNPKITAYGDVEVNADVAVEGHIQADSISIVNDASVSGNTSTQMLSVAERTMLLGELSAQNAIFTEHVEAPMLGVGLDENSTLAKLHIGKRSSDTSDLLRVDDLNQDNTPFIINPEGKVGVGTSVPKARFHVADSVLVGQDKDHPHISLNEDGRAHFSGTVSIEQAADITGDLNVESDAYVNGKLSVGAQTPNAKVDIQAGNGDLLNIGDGSRNLVKVTNMPLAGEQSINMFAHTYISDDLTAAGQVNAETVQVTDTLTAGSTVLDALSVSQDAQVSGQTRTRQLQVGETPSTPVQTDAGALINTTLDVTAHATFKSLHASEEISTDTLVKATDGVVRHNLTVGEQVGNHEATLTVKSTATNHPSLLVADKEGNPLLRIDNDQAVMGSTGQAQSLTVKGDITTPDLDVSHEATIYQADFSEHVVIASNTVQSDWTTNAKLAVLAHNGQPQSVDVSFFDGLNTTSVINATGKQIGLFQNNPQQSLHVGESALFDKDITALKGVYVASENSEFGGFSATLIQTQVGTEQKSADLHVYGNTHLFDEFTIVENEHIAVNFANSQFELTQLSENPVFRITNQAQDAEILAAAGQLAINQMIPEGGVNFAVTGLADITGQLTIRDNGIALTVDGKSKLMGHAELKNGLHVSVTNNSGDVQRAALTVSGESILEGELHTTGDVQFDANHTVDGNSEIKSNLAVRRNAQVGENLTVSGEHYAGGSVEIEGTEGRDALTVNNDASFRADATISGNLSLAPYQATARVHICETDQQALRIDDPSGKAQLVFSHGNLGLGVERPDYILDVGEDACFRRDLTVNGRVEIDDSLHVNEYASFRSNVNIYGTSEFQGETRIGLAMHAQDEDASTIRRNAQFSVEQNHFEYGLAVYHKGVNPIVFQDGKVGIRNAQPEAELDILGDIKVEGDIELNGVLRGTGQLECLDGAKILGDVELRSDLTVYDDALFKDTVTIEGLTTIERKLNLLADADFAKSLHLGEELTVRGNAFFKEAVHFDKDTTVRGSLVVEGLDAANQVVFKPHVDIHSHLAVQGETNFGNDTHVKGDSYISGAVNAACLAVEHSVKVGISHNDSAMVSVNTSEGEAALDVAVRGNSELIVDGNANVGIGCKAPEHKLDIRGDARVSDSLTVTGELVLESKLNLQQGAEIVGDCAVQGQIAPQQLQLPQGPQIDAISSDCELGGEMASDHVLATQAAVKAYVDEHAWRFGRGKKVVAIHNQEEFDEIFARDCLNNMTILLFPHNGHRQVSRAYKLKNAVEVGSNLSIVGFNERETRIVKAHAGCRFLIRGDRDAMVKHVEMHGFTFDGAIHEVSRELSAYEGNGGAFNLRYADQIQLNCVIENHAVSGDGGAIYGEDVTNITANNIRNCRAGRQGGAAYGLRYANIQAHNCQAERGGAVAHCDDSEVVAINNTAQLHGGGAYKCQNLICKGFWRRNTAQQGDGDHIFSMGCYHLEEQEEHHGDFLWHALYLDKPMNHSRFFWRNDHV</sequence>
<dbReference type="InterPro" id="IPR011004">
    <property type="entry name" value="Trimer_LpxA-like_sf"/>
</dbReference>
<evidence type="ECO:0000313" key="2">
    <source>
        <dbReference type="EMBL" id="KID56766.1"/>
    </source>
</evidence>
<dbReference type="Proteomes" id="UP000031327">
    <property type="component" value="Unassembled WGS sequence"/>
</dbReference>
<dbReference type="SUPFAM" id="SSF51126">
    <property type="entry name" value="Pectin lyase-like"/>
    <property type="match status" value="1"/>
</dbReference>
<dbReference type="SUPFAM" id="SSF51161">
    <property type="entry name" value="Trimeric LpxA-like enzymes"/>
    <property type="match status" value="1"/>
</dbReference>
<reference evidence="2 3" key="3">
    <citation type="submission" date="2014-12" db="EMBL/GenBank/DDBJ databases">
        <title>Draft Genome Sequence of Pseudoalteromonas luteoviolacea HI1.</title>
        <authorList>
            <person name="Asahina A.Y."/>
            <person name="Hadfield M.G."/>
        </authorList>
    </citation>
    <scope>NUCLEOTIDE SEQUENCE [LARGE SCALE GENOMIC DNA]</scope>
    <source>
        <strain evidence="2 3">HI1</strain>
    </source>
</reference>
<gene>
    <name evidence="2" type="ORF">JF50_12720</name>
</gene>
<dbReference type="Gene3D" id="2.160.10.10">
    <property type="entry name" value="Hexapeptide repeat proteins"/>
    <property type="match status" value="1"/>
</dbReference>
<name>A0A023PZP7_9GAMM</name>
<proteinExistence type="predicted"/>
<evidence type="ECO:0000313" key="3">
    <source>
        <dbReference type="Proteomes" id="UP000031327"/>
    </source>
</evidence>
<evidence type="ECO:0000313" key="1">
    <source>
        <dbReference type="EMBL" id="AHX39693.1"/>
    </source>
</evidence>
<accession>A0A023PZP7</accession>
<dbReference type="RefSeq" id="WP_039609832.1">
    <property type="nucleotide sequence ID" value="NZ_JWIC01000006.1"/>
</dbReference>